<keyword evidence="2" id="KW-1185">Reference proteome</keyword>
<evidence type="ECO:0000313" key="1">
    <source>
        <dbReference type="EMBL" id="TGY91031.1"/>
    </source>
</evidence>
<name>A0AC61RQB4_9FIRM</name>
<evidence type="ECO:0000313" key="2">
    <source>
        <dbReference type="Proteomes" id="UP000304953"/>
    </source>
</evidence>
<organism evidence="1 2">
    <name type="scientific">Petralouisia muris</name>
    <dbReference type="NCBI Taxonomy" id="3032872"/>
    <lineage>
        <taxon>Bacteria</taxon>
        <taxon>Bacillati</taxon>
        <taxon>Bacillota</taxon>
        <taxon>Clostridia</taxon>
        <taxon>Lachnospirales</taxon>
        <taxon>Lachnospiraceae</taxon>
        <taxon>Petralouisia</taxon>
    </lineage>
</organism>
<dbReference type="EMBL" id="SRYA01000073">
    <property type="protein sequence ID" value="TGY91031.1"/>
    <property type="molecule type" value="Genomic_DNA"/>
</dbReference>
<comment type="caution">
    <text evidence="1">The sequence shown here is derived from an EMBL/GenBank/DDBJ whole genome shotgun (WGS) entry which is preliminary data.</text>
</comment>
<dbReference type="Proteomes" id="UP000304953">
    <property type="component" value="Unassembled WGS sequence"/>
</dbReference>
<reference evidence="1" key="1">
    <citation type="submission" date="2019-04" db="EMBL/GenBank/DDBJ databases">
        <title>Microbes associate with the intestines of laboratory mice.</title>
        <authorList>
            <person name="Navarre W."/>
            <person name="Wong E."/>
            <person name="Huang K."/>
            <person name="Tropini C."/>
            <person name="Ng K."/>
            <person name="Yu B."/>
        </authorList>
    </citation>
    <scope>NUCLEOTIDE SEQUENCE</scope>
    <source>
        <strain evidence="1">NM01_1-7b</strain>
    </source>
</reference>
<proteinExistence type="predicted"/>
<gene>
    <name evidence="1" type="ORF">E5329_23120</name>
</gene>
<protein>
    <submittedName>
        <fullName evidence="1">Transcriptional regulator</fullName>
    </submittedName>
</protein>
<accession>A0AC61RQB4</accession>
<sequence length="120" mass="13468">MKIEQKQFNCPVEATLSLIGGKYKPLVLWHLKSQPLHYMELQRLIPKATPKMLSGQLHDLEDCGMINREVIPEKPPKTIYSLTAFGKSIIPVLNAMCDWGTSYLDGLGIQPVCCPSQSKK</sequence>